<dbReference type="InterPro" id="IPR011989">
    <property type="entry name" value="ARM-like"/>
</dbReference>
<evidence type="ECO:0000313" key="3">
    <source>
        <dbReference type="Proteomes" id="UP000189981"/>
    </source>
</evidence>
<dbReference type="STRING" id="572036.SAMN05661099_0435"/>
<evidence type="ECO:0000256" key="1">
    <source>
        <dbReference type="SAM" id="Phobius"/>
    </source>
</evidence>
<gene>
    <name evidence="2" type="ORF">SAMN05661099_0435</name>
</gene>
<keyword evidence="1" id="KW-0472">Membrane</keyword>
<keyword evidence="1" id="KW-1133">Transmembrane helix</keyword>
<dbReference type="Proteomes" id="UP000189981">
    <property type="component" value="Unassembled WGS sequence"/>
</dbReference>
<dbReference type="Gene3D" id="1.25.10.10">
    <property type="entry name" value="Leucine-rich Repeat Variant"/>
    <property type="match status" value="1"/>
</dbReference>
<name>A0A1T5A8X7_9SPHI</name>
<proteinExistence type="predicted"/>
<accession>A0A1T5A8X7</accession>
<keyword evidence="3" id="KW-1185">Reference proteome</keyword>
<dbReference type="OrthoDB" id="1454284at2"/>
<dbReference type="Pfam" id="PF13646">
    <property type="entry name" value="HEAT_2"/>
    <property type="match status" value="1"/>
</dbReference>
<reference evidence="3" key="1">
    <citation type="submission" date="2017-02" db="EMBL/GenBank/DDBJ databases">
        <authorList>
            <person name="Varghese N."/>
            <person name="Submissions S."/>
        </authorList>
    </citation>
    <scope>NUCLEOTIDE SEQUENCE [LARGE SCALE GENOMIC DNA]</scope>
    <source>
        <strain evidence="3">DSM 22385</strain>
    </source>
</reference>
<evidence type="ECO:0000313" key="2">
    <source>
        <dbReference type="EMBL" id="SKB31187.1"/>
    </source>
</evidence>
<feature type="transmembrane region" description="Helical" evidence="1">
    <location>
        <begin position="12"/>
        <end position="38"/>
    </location>
</feature>
<protein>
    <recommendedName>
        <fullName evidence="4">HEAT repeat-containing protein</fullName>
    </recommendedName>
</protein>
<dbReference type="RefSeq" id="WP_079700951.1">
    <property type="nucleotide sequence ID" value="NZ_FUYR01000001.1"/>
</dbReference>
<keyword evidence="1" id="KW-0812">Transmembrane</keyword>
<dbReference type="SUPFAM" id="SSF48371">
    <property type="entry name" value="ARM repeat"/>
    <property type="match status" value="1"/>
</dbReference>
<sequence>MNNFSDSFSGLSGLGIITIIFTISIIALGFYILTYLFIVNKRDSKLERWKFLADTLIRNAIFFEEDQSASSATSLLKVLEVNIFPIPERVKKILPDPHFRQLMMRELIAAKQNMTGAASVNLKNLFRQLELDQDALEMVRSNSWYLKASGIQYLGIMEMAEHKNLVMPFTNSKSGLVRVEAQNAILKFSGFDGLRFLDDASFPITEWQQIKILEELAQLPTEHFTGIEKWLKSSNDTVVIFALKLARNYFRFELYDHVISCLNHANPEVRYNAILAAKQLQTETTASDILKFYEFDTERNQLAIIRVLEDLRSENNLPFLLNVFLEESNQLKIAAAKAIVAIENGVEQLELQISSNQYPYNEIIRQVKTERK</sequence>
<evidence type="ECO:0008006" key="4">
    <source>
        <dbReference type="Google" id="ProtNLM"/>
    </source>
</evidence>
<dbReference type="AlphaFoldDB" id="A0A1T5A8X7"/>
<dbReference type="EMBL" id="FUYR01000001">
    <property type="protein sequence ID" value="SKB31187.1"/>
    <property type="molecule type" value="Genomic_DNA"/>
</dbReference>
<organism evidence="2 3">
    <name type="scientific">Daejeonella lutea</name>
    <dbReference type="NCBI Taxonomy" id="572036"/>
    <lineage>
        <taxon>Bacteria</taxon>
        <taxon>Pseudomonadati</taxon>
        <taxon>Bacteroidota</taxon>
        <taxon>Sphingobacteriia</taxon>
        <taxon>Sphingobacteriales</taxon>
        <taxon>Sphingobacteriaceae</taxon>
        <taxon>Daejeonella</taxon>
    </lineage>
</organism>
<dbReference type="InterPro" id="IPR016024">
    <property type="entry name" value="ARM-type_fold"/>
</dbReference>